<evidence type="ECO:0000256" key="5">
    <source>
        <dbReference type="ARBA" id="ARBA00022975"/>
    </source>
</evidence>
<comment type="caution">
    <text evidence="6">Lacks conserved residue(s) required for the propagation of feature annotation.</text>
</comment>
<keyword evidence="9" id="KW-1185">Reference proteome</keyword>
<comment type="cofactor">
    <cofactor evidence="6">
        <name>Zn(2+)</name>
        <dbReference type="ChEBI" id="CHEBI:29105"/>
    </cofactor>
    <text evidence="6">Binds 2 Zn(2+) ions per subunit.</text>
</comment>
<dbReference type="NCBIfam" id="TIGR00857">
    <property type="entry name" value="pyrC_multi"/>
    <property type="match status" value="1"/>
</dbReference>
<dbReference type="InterPro" id="IPR050138">
    <property type="entry name" value="DHOase/Allantoinase_Hydrolase"/>
</dbReference>
<dbReference type="CDD" id="cd01317">
    <property type="entry name" value="DHOase_IIa"/>
    <property type="match status" value="1"/>
</dbReference>
<feature type="binding site" evidence="6">
    <location>
        <position position="94"/>
    </location>
    <ligand>
        <name>substrate</name>
    </ligand>
</feature>
<feature type="binding site" evidence="6">
    <location>
        <position position="62"/>
    </location>
    <ligand>
        <name>Zn(2+)</name>
        <dbReference type="ChEBI" id="CHEBI:29105"/>
        <label>1</label>
    </ligand>
</feature>
<dbReference type="InterPro" id="IPR032466">
    <property type="entry name" value="Metal_Hydrolase"/>
</dbReference>
<dbReference type="InterPro" id="IPR002195">
    <property type="entry name" value="Dihydroorotase_CS"/>
</dbReference>
<dbReference type="PANTHER" id="PTHR43668:SF2">
    <property type="entry name" value="ALLANTOINASE"/>
    <property type="match status" value="1"/>
</dbReference>
<comment type="similarity">
    <text evidence="2 6">Belongs to the metallo-dependent hydrolases superfamily. DHOase family. Class I DHOase subfamily.</text>
</comment>
<feature type="binding site" evidence="6">
    <location>
        <position position="178"/>
    </location>
    <ligand>
        <name>Zn(2+)</name>
        <dbReference type="ChEBI" id="CHEBI:29105"/>
        <label>2</label>
    </ligand>
</feature>
<dbReference type="SUPFAM" id="SSF51556">
    <property type="entry name" value="Metallo-dependent hydrolases"/>
    <property type="match status" value="1"/>
</dbReference>
<reference evidence="8 9" key="1">
    <citation type="journal article" date="2021" name="ISME Commun">
        <title>Automated analysis of genomic sequences facilitates high-throughput and comprehensive description of bacteria.</title>
        <authorList>
            <person name="Hitch T.C.A."/>
        </authorList>
    </citation>
    <scope>NUCLEOTIDE SEQUENCE [LARGE SCALE GENOMIC DNA]</scope>
    <source>
        <strain evidence="8 9">H2_18</strain>
    </source>
</reference>
<evidence type="ECO:0000256" key="4">
    <source>
        <dbReference type="ARBA" id="ARBA00022801"/>
    </source>
</evidence>
<dbReference type="InterPro" id="IPR004722">
    <property type="entry name" value="DHOase"/>
</dbReference>
<keyword evidence="4 6" id="KW-0378">Hydrolase</keyword>
<dbReference type="GO" id="GO:0004151">
    <property type="term" value="F:dihydroorotase activity"/>
    <property type="evidence" value="ECO:0007669"/>
    <property type="project" value="UniProtKB-EC"/>
</dbReference>
<dbReference type="EMBL" id="JAOQJX010000026">
    <property type="protein sequence ID" value="MCU6748604.1"/>
    <property type="molecule type" value="Genomic_DNA"/>
</dbReference>
<feature type="binding site" evidence="6">
    <location>
        <position position="304"/>
    </location>
    <ligand>
        <name>Zn(2+)</name>
        <dbReference type="ChEBI" id="CHEBI:29105"/>
        <label>1</label>
    </ligand>
</feature>
<dbReference type="InterPro" id="IPR011059">
    <property type="entry name" value="Metal-dep_hydrolase_composite"/>
</dbReference>
<keyword evidence="5 6" id="KW-0665">Pyrimidine biosynthesis</keyword>
<name>A0ABT2TE86_9FIRM</name>
<comment type="pathway">
    <text evidence="6">Pyrimidine metabolism; UMP biosynthesis via de novo pathway; (S)-dihydroorotate from bicarbonate: step 3/3.</text>
</comment>
<evidence type="ECO:0000313" key="8">
    <source>
        <dbReference type="EMBL" id="MCU6748604.1"/>
    </source>
</evidence>
<dbReference type="Gene3D" id="3.20.20.140">
    <property type="entry name" value="Metal-dependent hydrolases"/>
    <property type="match status" value="1"/>
</dbReference>
<dbReference type="Gene3D" id="2.30.40.10">
    <property type="entry name" value="Urease, subunit C, domain 1"/>
    <property type="match status" value="1"/>
</dbReference>
<dbReference type="PANTHER" id="PTHR43668">
    <property type="entry name" value="ALLANTOINASE"/>
    <property type="match status" value="1"/>
</dbReference>
<protein>
    <recommendedName>
        <fullName evidence="6">Dihydroorotase</fullName>
        <shortName evidence="6">DHOase</shortName>
        <ecNumber evidence="6">3.5.2.3</ecNumber>
    </recommendedName>
</protein>
<dbReference type="HAMAP" id="MF_00220_B">
    <property type="entry name" value="PyrC_classI_B"/>
    <property type="match status" value="1"/>
</dbReference>
<dbReference type="SUPFAM" id="SSF51338">
    <property type="entry name" value="Composite domain of metallo-dependent hydrolases"/>
    <property type="match status" value="1"/>
</dbReference>
<accession>A0ABT2TE86</accession>
<keyword evidence="6" id="KW-0862">Zinc</keyword>
<feature type="domain" description="Amidohydrolase-related" evidence="7">
    <location>
        <begin position="51"/>
        <end position="418"/>
    </location>
</feature>
<feature type="binding site" evidence="6">
    <location>
        <position position="277"/>
    </location>
    <ligand>
        <name>substrate</name>
    </ligand>
</feature>
<dbReference type="EC" id="3.5.2.3" evidence="6"/>
<feature type="binding site" evidence="6">
    <location>
        <position position="151"/>
    </location>
    <ligand>
        <name>Zn(2+)</name>
        <dbReference type="ChEBI" id="CHEBI:29105"/>
        <label>2</label>
    </ligand>
</feature>
<dbReference type="PROSITE" id="PS00482">
    <property type="entry name" value="DIHYDROOROTASE_1"/>
    <property type="match status" value="1"/>
</dbReference>
<dbReference type="InterPro" id="IPR006680">
    <property type="entry name" value="Amidohydro-rel"/>
</dbReference>
<organism evidence="8 9">
    <name type="scientific">Faecalicatena acetigenes</name>
    <dbReference type="NCBI Taxonomy" id="2981790"/>
    <lineage>
        <taxon>Bacteria</taxon>
        <taxon>Bacillati</taxon>
        <taxon>Bacillota</taxon>
        <taxon>Clostridia</taxon>
        <taxon>Lachnospirales</taxon>
        <taxon>Lachnospiraceae</taxon>
        <taxon>Faecalicatena</taxon>
    </lineage>
</organism>
<feature type="binding site" evidence="6">
    <location>
        <position position="60"/>
    </location>
    <ligand>
        <name>Zn(2+)</name>
        <dbReference type="ChEBI" id="CHEBI:29105"/>
        <label>1</label>
    </ligand>
</feature>
<dbReference type="Pfam" id="PF01979">
    <property type="entry name" value="Amidohydro_1"/>
    <property type="match status" value="1"/>
</dbReference>
<feature type="active site" evidence="6">
    <location>
        <position position="304"/>
    </location>
</feature>
<evidence type="ECO:0000256" key="3">
    <source>
        <dbReference type="ARBA" id="ARBA00022723"/>
    </source>
</evidence>
<comment type="catalytic activity">
    <reaction evidence="6">
        <text>(S)-dihydroorotate + H2O = N-carbamoyl-L-aspartate + H(+)</text>
        <dbReference type="Rhea" id="RHEA:24296"/>
        <dbReference type="ChEBI" id="CHEBI:15377"/>
        <dbReference type="ChEBI" id="CHEBI:15378"/>
        <dbReference type="ChEBI" id="CHEBI:30864"/>
        <dbReference type="ChEBI" id="CHEBI:32814"/>
        <dbReference type="EC" id="3.5.2.3"/>
    </reaction>
</comment>
<proteinExistence type="inferred from homology"/>
<feature type="binding site" evidence="6">
    <location>
        <position position="231"/>
    </location>
    <ligand>
        <name>Zn(2+)</name>
        <dbReference type="ChEBI" id="CHEBI:29105"/>
        <label>2</label>
    </ligand>
</feature>
<evidence type="ECO:0000313" key="9">
    <source>
        <dbReference type="Proteomes" id="UP001652394"/>
    </source>
</evidence>
<comment type="caution">
    <text evidence="8">The sequence shown here is derived from an EMBL/GenBank/DDBJ whole genome shotgun (WGS) entry which is preliminary data.</text>
</comment>
<comment type="function">
    <text evidence="1 6">Catalyzes the reversible cyclization of carbamoyl aspartate to dihydroorotate.</text>
</comment>
<keyword evidence="3 6" id="KW-0479">Metal-binding</keyword>
<dbReference type="Proteomes" id="UP001652394">
    <property type="component" value="Unassembled WGS sequence"/>
</dbReference>
<evidence type="ECO:0000259" key="7">
    <source>
        <dbReference type="Pfam" id="PF01979"/>
    </source>
</evidence>
<sequence>MILIKNGRVIDPKSGTDETLDILIEEGKIAGIGKYKRSNEYERIIEAEGKIVAPGLIDVHVHFRDPGLTYKEDIESGAKAAAAGGFTTVVCMANTKPPVDNADTLSYVLEKGKKTGIHVLSVAAVTKGMKGKELTDFAELKKAKAVGLSDDGIPIKDSRLMYEALKRAKEEGLAISLHEEDPDFVFQAGINKGAVSESLGIGGAMALSEQLMVARDCTLALETGARVSIQHVSSKIAVEYIRLAQKLGADVWAEATPQHFSLTEKDALEKKTLAKVNPPLRTEDDRYGIIEGLKDGTIQIIATDHAPHSAEEKDREITKAPSGMIGLETALALGITNLVRTGSLTMEYFLKKMTLNPAELYGLDSGYIAEGAPADLVIFDEFEKWKVEKFHSRSNNSPFIGEELYGKVKYTICSGRVVYEDKE</sequence>
<feature type="binding site" evidence="6">
    <location>
        <position position="308"/>
    </location>
    <ligand>
        <name>substrate</name>
    </ligand>
</feature>
<feature type="binding site" evidence="6">
    <location>
        <position position="151"/>
    </location>
    <ligand>
        <name>Zn(2+)</name>
        <dbReference type="ChEBI" id="CHEBI:29105"/>
        <label>1</label>
    </ligand>
</feature>
<gene>
    <name evidence="6" type="primary">pyrC</name>
    <name evidence="8" type="ORF">OCV51_13230</name>
</gene>
<evidence type="ECO:0000256" key="6">
    <source>
        <dbReference type="HAMAP-Rule" id="MF_00220"/>
    </source>
</evidence>
<dbReference type="PROSITE" id="PS00483">
    <property type="entry name" value="DIHYDROOROTASE_2"/>
    <property type="match status" value="1"/>
</dbReference>
<dbReference type="NCBIfam" id="NF006839">
    <property type="entry name" value="PRK09357.1-4"/>
    <property type="match status" value="1"/>
</dbReference>
<evidence type="ECO:0000256" key="1">
    <source>
        <dbReference type="ARBA" id="ARBA00002368"/>
    </source>
</evidence>
<dbReference type="RefSeq" id="WP_118977233.1">
    <property type="nucleotide sequence ID" value="NZ_JAOQJX010000026.1"/>
</dbReference>
<feature type="binding site" evidence="6">
    <location>
        <begin position="62"/>
        <end position="64"/>
    </location>
    <ligand>
        <name>substrate</name>
    </ligand>
</feature>
<evidence type="ECO:0000256" key="2">
    <source>
        <dbReference type="ARBA" id="ARBA00010286"/>
    </source>
</evidence>